<feature type="domain" description="MYND-type" evidence="5">
    <location>
        <begin position="440"/>
        <end position="492"/>
    </location>
</feature>
<keyword evidence="2 4" id="KW-0863">Zinc-finger</keyword>
<comment type="caution">
    <text evidence="6">The sequence shown here is derived from an EMBL/GenBank/DDBJ whole genome shotgun (WGS) entry which is preliminary data.</text>
</comment>
<name>A0A8H5FLP6_9AGAR</name>
<evidence type="ECO:0000313" key="7">
    <source>
        <dbReference type="Proteomes" id="UP000541558"/>
    </source>
</evidence>
<evidence type="ECO:0000256" key="2">
    <source>
        <dbReference type="ARBA" id="ARBA00022771"/>
    </source>
</evidence>
<dbReference type="Proteomes" id="UP000541558">
    <property type="component" value="Unassembled WGS sequence"/>
</dbReference>
<evidence type="ECO:0000259" key="5">
    <source>
        <dbReference type="PROSITE" id="PS50865"/>
    </source>
</evidence>
<dbReference type="OrthoDB" id="3071076at2759"/>
<dbReference type="Pfam" id="PF01753">
    <property type="entry name" value="zf-MYND"/>
    <property type="match status" value="1"/>
</dbReference>
<organism evidence="6 7">
    <name type="scientific">Ephemerocybe angulata</name>
    <dbReference type="NCBI Taxonomy" id="980116"/>
    <lineage>
        <taxon>Eukaryota</taxon>
        <taxon>Fungi</taxon>
        <taxon>Dikarya</taxon>
        <taxon>Basidiomycota</taxon>
        <taxon>Agaricomycotina</taxon>
        <taxon>Agaricomycetes</taxon>
        <taxon>Agaricomycetidae</taxon>
        <taxon>Agaricales</taxon>
        <taxon>Agaricineae</taxon>
        <taxon>Psathyrellaceae</taxon>
        <taxon>Ephemerocybe</taxon>
    </lineage>
</organism>
<proteinExistence type="predicted"/>
<protein>
    <recommendedName>
        <fullName evidence="5">MYND-type domain-containing protein</fullName>
    </recommendedName>
</protein>
<keyword evidence="7" id="KW-1185">Reference proteome</keyword>
<evidence type="ECO:0000256" key="4">
    <source>
        <dbReference type="PROSITE-ProRule" id="PRU00134"/>
    </source>
</evidence>
<gene>
    <name evidence="6" type="ORF">D9611_005848</name>
</gene>
<keyword evidence="1" id="KW-0479">Metal-binding</keyword>
<dbReference type="EMBL" id="JAACJK010000002">
    <property type="protein sequence ID" value="KAF5340948.1"/>
    <property type="molecule type" value="Genomic_DNA"/>
</dbReference>
<dbReference type="PROSITE" id="PS50865">
    <property type="entry name" value="ZF_MYND_2"/>
    <property type="match status" value="1"/>
</dbReference>
<dbReference type="SUPFAM" id="SSF144232">
    <property type="entry name" value="HIT/MYND zinc finger-like"/>
    <property type="match status" value="1"/>
</dbReference>
<evidence type="ECO:0000313" key="6">
    <source>
        <dbReference type="EMBL" id="KAF5340948.1"/>
    </source>
</evidence>
<dbReference type="InterPro" id="IPR002893">
    <property type="entry name" value="Znf_MYND"/>
</dbReference>
<sequence length="650" mass="73270">MSAVQRRKIESYLASAEAGSKQHINKLSNDWPTDHSHSLRLVSIALRHISSTPPPPRRSDTSERSHLHLGLTSEEIRAVDLMQSCVPCAENALRSLVGEDEAHMRLVFDIFREHIHALLDWLVYFVRNWNLVRQDVANPTFHGTVAASVMILGLLNTGPEAYFADDPRALGRMVDIVLSVWIAGVNDEGANSSPRAWGTSVRPIVDAFRICVTGRSSGAKDVLFERVRGFKTLQPLADACARRLAEWENAHRGMYTRNPQSTDISGLEAILQAVQGLTTRIEGFSRAVFNRRFYVIVMGIAGHFKGVRRGQTTIAVDLVKDLFLPKEPRGVDWCHIVPELLASGLLEIILDDLVTRRAGQSIEQPFSGAWREDPLDWLQRMSQYPRIGAALVDAVGAVPNATRRTVSSHPIAKKVYTEFAHVWISTQLVHESLSGDTSPILYCDSLKHQNRESAALSRAPEESRECSWCRVTIYCSIECQKEDWQRIHRKECQQKRVYRIDRQLEDVWISQRSRKFYLASLANRIQAAMAPDPDYVQSLPATANVCSFTFVDYREKPPRLAACVHPSIYFATMAAGGERLALFNDKREKEVLNDWQENENVHLAAAVCPFVGRYVVLVLGRFLRVPDPSRSDSFKYEAINGFLRIAEVDS</sequence>
<evidence type="ECO:0000256" key="3">
    <source>
        <dbReference type="ARBA" id="ARBA00022833"/>
    </source>
</evidence>
<dbReference type="Gene3D" id="6.10.140.2220">
    <property type="match status" value="1"/>
</dbReference>
<dbReference type="AlphaFoldDB" id="A0A8H5FLP6"/>
<evidence type="ECO:0000256" key="1">
    <source>
        <dbReference type="ARBA" id="ARBA00022723"/>
    </source>
</evidence>
<reference evidence="6 7" key="1">
    <citation type="journal article" date="2020" name="ISME J.">
        <title>Uncovering the hidden diversity of litter-decomposition mechanisms in mushroom-forming fungi.</title>
        <authorList>
            <person name="Floudas D."/>
            <person name="Bentzer J."/>
            <person name="Ahren D."/>
            <person name="Johansson T."/>
            <person name="Persson P."/>
            <person name="Tunlid A."/>
        </authorList>
    </citation>
    <scope>NUCLEOTIDE SEQUENCE [LARGE SCALE GENOMIC DNA]</scope>
    <source>
        <strain evidence="6 7">CBS 175.51</strain>
    </source>
</reference>
<keyword evidence="3" id="KW-0862">Zinc</keyword>
<dbReference type="GO" id="GO:0008270">
    <property type="term" value="F:zinc ion binding"/>
    <property type="evidence" value="ECO:0007669"/>
    <property type="project" value="UniProtKB-KW"/>
</dbReference>
<accession>A0A8H5FLP6</accession>